<dbReference type="OrthoDB" id="9974421at2759"/>
<evidence type="ECO:0000256" key="8">
    <source>
        <dbReference type="PIRSR" id="PIRSR000862-1"/>
    </source>
</evidence>
<evidence type="ECO:0000313" key="11">
    <source>
        <dbReference type="Proteomes" id="UP000094527"/>
    </source>
</evidence>
<feature type="active site" description="Charge relay system" evidence="8">
    <location>
        <position position="367"/>
    </location>
</feature>
<evidence type="ECO:0000256" key="3">
    <source>
        <dbReference type="ARBA" id="ARBA00022801"/>
    </source>
</evidence>
<evidence type="ECO:0000256" key="1">
    <source>
        <dbReference type="ARBA" id="ARBA00010701"/>
    </source>
</evidence>
<evidence type="ECO:0000256" key="6">
    <source>
        <dbReference type="ARBA" id="ARBA00023180"/>
    </source>
</evidence>
<keyword evidence="3 7" id="KW-0378">Hydrolase</keyword>
<dbReference type="AlphaFoldDB" id="A0A1D2N240"/>
<evidence type="ECO:0000259" key="9">
    <source>
        <dbReference type="Pfam" id="PF04083"/>
    </source>
</evidence>
<dbReference type="Gene3D" id="3.40.50.1820">
    <property type="entry name" value="alpha/beta hydrolase"/>
    <property type="match status" value="1"/>
</dbReference>
<accession>A0A1D2N240</accession>
<sequence>MCYLVQVSCRLLALNHPDNNFILSSESDESVDVDNFQDVLATHEETHNPDEDLTTPELLTKYGYPAETHEVITQDGYVLTLHRIPHGRANPIAQKRRPPILLHHGLLCSSVDWIMNTVDKALGYRLADLGYDVWLANSRGTTYSRNHVSLTPDQHQFWDFSFHEVGYYDLPAYFDYILATTGEEKLHYVGHSQGTVVFWIAMSEHPEYNDKVHAMFGMGPVAFLNGTVSPIRYLADVSTQLQVREAEALFGDREFLPNNGVLKHLNRLVCENKYLESLICENIMFLLCGFDKPQMNETTLPVVLAHTPAGTSSHTVIHFAQLMKSGKFRQFDYGKRKNVQKYGSEQPPEYDLAKVTAKVALYYGENDWLAVPKDVLELSRALPNVMVTFKVKLEAFNHLDFLYAIDINKLLYDDLIKLLITS</sequence>
<dbReference type="FunFam" id="3.40.50.1820:FF:000021">
    <property type="entry name" value="Lipase"/>
    <property type="match status" value="1"/>
</dbReference>
<reference evidence="10 11" key="1">
    <citation type="journal article" date="2016" name="Genome Biol. Evol.">
        <title>Gene Family Evolution Reflects Adaptation to Soil Environmental Stressors in the Genome of the Collembolan Orchesella cincta.</title>
        <authorList>
            <person name="Faddeeva-Vakhrusheva A."/>
            <person name="Derks M.F."/>
            <person name="Anvar S.Y."/>
            <person name="Agamennone V."/>
            <person name="Suring W."/>
            <person name="Smit S."/>
            <person name="van Straalen N.M."/>
            <person name="Roelofs D."/>
        </authorList>
    </citation>
    <scope>NUCLEOTIDE SEQUENCE [LARGE SCALE GENOMIC DNA]</scope>
    <source>
        <tissue evidence="10">Mixed pool</tissue>
    </source>
</reference>
<evidence type="ECO:0000313" key="10">
    <source>
        <dbReference type="EMBL" id="ODM99328.1"/>
    </source>
</evidence>
<organism evidence="10 11">
    <name type="scientific">Orchesella cincta</name>
    <name type="common">Springtail</name>
    <name type="synonym">Podura cincta</name>
    <dbReference type="NCBI Taxonomy" id="48709"/>
    <lineage>
        <taxon>Eukaryota</taxon>
        <taxon>Metazoa</taxon>
        <taxon>Ecdysozoa</taxon>
        <taxon>Arthropoda</taxon>
        <taxon>Hexapoda</taxon>
        <taxon>Collembola</taxon>
        <taxon>Entomobryomorpha</taxon>
        <taxon>Entomobryoidea</taxon>
        <taxon>Orchesellidae</taxon>
        <taxon>Orchesellinae</taxon>
        <taxon>Orchesella</taxon>
    </lineage>
</organism>
<dbReference type="Pfam" id="PF04083">
    <property type="entry name" value="Abhydro_lipase"/>
    <property type="match status" value="1"/>
</dbReference>
<keyword evidence="6" id="KW-0325">Glycoprotein</keyword>
<feature type="domain" description="Partial AB-hydrolase lipase" evidence="9">
    <location>
        <begin position="56"/>
        <end position="116"/>
    </location>
</feature>
<feature type="active site" description="Nucleophile" evidence="8">
    <location>
        <position position="192"/>
    </location>
</feature>
<dbReference type="GO" id="GO:0016788">
    <property type="term" value="F:hydrolase activity, acting on ester bonds"/>
    <property type="evidence" value="ECO:0007669"/>
    <property type="project" value="InterPro"/>
</dbReference>
<evidence type="ECO:0000256" key="5">
    <source>
        <dbReference type="ARBA" id="ARBA00023098"/>
    </source>
</evidence>
<dbReference type="InterPro" id="IPR025483">
    <property type="entry name" value="Lipase_euk"/>
</dbReference>
<name>A0A1D2N240_ORCCI</name>
<proteinExistence type="inferred from homology"/>
<dbReference type="InterPro" id="IPR029058">
    <property type="entry name" value="AB_hydrolase_fold"/>
</dbReference>
<dbReference type="STRING" id="48709.A0A1D2N240"/>
<dbReference type="PANTHER" id="PTHR11005">
    <property type="entry name" value="LYSOSOMAL ACID LIPASE-RELATED"/>
    <property type="match status" value="1"/>
</dbReference>
<dbReference type="SUPFAM" id="SSF53474">
    <property type="entry name" value="alpha/beta-Hydrolases"/>
    <property type="match status" value="1"/>
</dbReference>
<keyword evidence="2" id="KW-0732">Signal</keyword>
<dbReference type="OMA" id="GYPYEKY"/>
<comment type="caution">
    <text evidence="10">The sequence shown here is derived from an EMBL/GenBank/DDBJ whole genome shotgun (WGS) entry which is preliminary data.</text>
</comment>
<evidence type="ECO:0000256" key="2">
    <source>
        <dbReference type="ARBA" id="ARBA00022729"/>
    </source>
</evidence>
<gene>
    <name evidence="10" type="ORF">Ocin01_07360</name>
</gene>
<protein>
    <recommendedName>
        <fullName evidence="7">Lipase</fullName>
    </recommendedName>
</protein>
<keyword evidence="5" id="KW-0443">Lipid metabolism</keyword>
<keyword evidence="11" id="KW-1185">Reference proteome</keyword>
<dbReference type="PIRSF" id="PIRSF000862">
    <property type="entry name" value="Steryl_ester_lip"/>
    <property type="match status" value="1"/>
</dbReference>
<dbReference type="InterPro" id="IPR006693">
    <property type="entry name" value="AB_hydrolase_lipase"/>
</dbReference>
<evidence type="ECO:0000256" key="4">
    <source>
        <dbReference type="ARBA" id="ARBA00022963"/>
    </source>
</evidence>
<keyword evidence="4 7" id="KW-0442">Lipid degradation</keyword>
<evidence type="ECO:0000256" key="7">
    <source>
        <dbReference type="PIRNR" id="PIRNR000862"/>
    </source>
</evidence>
<comment type="similarity">
    <text evidence="1 7">Belongs to the AB hydrolase superfamily. Lipase family.</text>
</comment>
<dbReference type="EMBL" id="LJIJ01000287">
    <property type="protein sequence ID" value="ODM99328.1"/>
    <property type="molecule type" value="Genomic_DNA"/>
</dbReference>
<dbReference type="GO" id="GO:0016042">
    <property type="term" value="P:lipid catabolic process"/>
    <property type="evidence" value="ECO:0007669"/>
    <property type="project" value="UniProtKB-KW"/>
</dbReference>
<feature type="active site" description="Charge relay system" evidence="8">
    <location>
        <position position="398"/>
    </location>
</feature>
<dbReference type="Proteomes" id="UP000094527">
    <property type="component" value="Unassembled WGS sequence"/>
</dbReference>